<dbReference type="PANTHER" id="PTHR33476">
    <property type="entry name" value="EMB|CAB62613.1"/>
    <property type="match status" value="1"/>
</dbReference>
<feature type="region of interest" description="Disordered" evidence="2">
    <location>
        <begin position="1"/>
        <end position="40"/>
    </location>
</feature>
<evidence type="ECO:0000256" key="1">
    <source>
        <dbReference type="SAM" id="Coils"/>
    </source>
</evidence>
<gene>
    <name evidence="3" type="ORF">HPP92_015875</name>
</gene>
<dbReference type="AlphaFoldDB" id="A0A835QSZ8"/>
<reference evidence="3 4" key="1">
    <citation type="journal article" date="2020" name="Nat. Food">
        <title>A phased Vanilla planifolia genome enables genetic improvement of flavour and production.</title>
        <authorList>
            <person name="Hasing T."/>
            <person name="Tang H."/>
            <person name="Brym M."/>
            <person name="Khazi F."/>
            <person name="Huang T."/>
            <person name="Chambers A.H."/>
        </authorList>
    </citation>
    <scope>NUCLEOTIDE SEQUENCE [LARGE SCALE GENOMIC DNA]</scope>
    <source>
        <tissue evidence="3">Leaf</tissue>
    </source>
</reference>
<evidence type="ECO:0000313" key="4">
    <source>
        <dbReference type="Proteomes" id="UP000636800"/>
    </source>
</evidence>
<dbReference type="OrthoDB" id="782319at2759"/>
<keyword evidence="4" id="KW-1185">Reference proteome</keyword>
<keyword evidence="1" id="KW-0175">Coiled coil</keyword>
<evidence type="ECO:0000313" key="3">
    <source>
        <dbReference type="EMBL" id="KAG0474018.1"/>
    </source>
</evidence>
<evidence type="ECO:0000256" key="2">
    <source>
        <dbReference type="SAM" id="MobiDB-lite"/>
    </source>
</evidence>
<organism evidence="3 4">
    <name type="scientific">Vanilla planifolia</name>
    <name type="common">Vanilla</name>
    <dbReference type="NCBI Taxonomy" id="51239"/>
    <lineage>
        <taxon>Eukaryota</taxon>
        <taxon>Viridiplantae</taxon>
        <taxon>Streptophyta</taxon>
        <taxon>Embryophyta</taxon>
        <taxon>Tracheophyta</taxon>
        <taxon>Spermatophyta</taxon>
        <taxon>Magnoliopsida</taxon>
        <taxon>Liliopsida</taxon>
        <taxon>Asparagales</taxon>
        <taxon>Orchidaceae</taxon>
        <taxon>Vanilloideae</taxon>
        <taxon>Vanilleae</taxon>
        <taxon>Vanilla</taxon>
    </lineage>
</organism>
<proteinExistence type="predicted"/>
<dbReference type="EMBL" id="JADCNL010000007">
    <property type="protein sequence ID" value="KAG0474018.1"/>
    <property type="molecule type" value="Genomic_DNA"/>
</dbReference>
<accession>A0A835QSZ8</accession>
<dbReference type="Proteomes" id="UP000636800">
    <property type="component" value="Chromosome 7"/>
</dbReference>
<dbReference type="InterPro" id="IPR040348">
    <property type="entry name" value="POLAR-like"/>
</dbReference>
<dbReference type="PANTHER" id="PTHR33476:SF22">
    <property type="entry name" value="PROTEIN POLAR LOCALIZATION DURING ASYMMETRIC DIVISION AND REDISTRIBUTION"/>
    <property type="match status" value="1"/>
</dbReference>
<name>A0A835QSZ8_VANPL</name>
<comment type="caution">
    <text evidence="3">The sequence shown here is derived from an EMBL/GenBank/DDBJ whole genome shotgun (WGS) entry which is preliminary data.</text>
</comment>
<sequence>MRVADFLRGGDDLGGVAKRKSRMSKRNNLGSSPVQSDPCTPRSFLSRWFHSPTTPGGSGEGLKLGCLVPFPKSCCTEESQEEEEREEGFASVDVAEVCDDGAAPAAMEDAVGGDGGTKLEATSFNLGMGAGLIFLLAKSVSEFNKMTELRCEMEMTLKYIKEEFQKKAFGAGLAESNVHSLPISNYWGSECSNKLNCFPDENESCNFVGAYGDVASTMQSNWPVDLENKMYAKGREMEKELQAELQCLQFNWKGLDASVQRHQETMEMASESRESSNETYQINEPKEVANKRCGVCPRELERRLHELLESRQQERIAELKSTLECTQKKLHDKEIEHILISPSRADPTGNHRARRLVLRFKWDGKRDPRHRDSWLSCSLNPNHHHFARTTSSLRHFVISTVAARLAVVGGGERNAAVIAPERGGREVLDTMAGTGVFCEIIDGEVYKYYSEGVEKSSSGKSVSIVNPTTGRRVAQKAWARTPLWKEGLNCFIGVQLYSRSTGGRSQSALMKEIAKPAKDAISEVVRSGDLVSYTAEEELGFWAKENFWYQTAFRGTTKQVLPCFKTSVSFTGDTGIAISKKAGKYYNIKNNIDIKITPNIKRVIQQGSIFTGDINKAILISDAMETGTVQINSAPARGPDHFPFRTVVLDPRGSANSINMMTKIKARLSTSTSSYTMG</sequence>
<feature type="coiled-coil region" evidence="1">
    <location>
        <begin position="309"/>
        <end position="336"/>
    </location>
</feature>
<dbReference type="GO" id="GO:0008356">
    <property type="term" value="P:asymmetric cell division"/>
    <property type="evidence" value="ECO:0007669"/>
    <property type="project" value="InterPro"/>
</dbReference>
<feature type="compositionally biased region" description="Polar residues" evidence="2">
    <location>
        <begin position="26"/>
        <end position="38"/>
    </location>
</feature>
<protein>
    <submittedName>
        <fullName evidence="3">Uncharacterized protein</fullName>
    </submittedName>
</protein>